<sequence length="283" mass="30527">MLSDDVHLSMLLAMWATGAVAAEAQHANRRQLVGRGHCLEADVYGPQMTVWDQVQYFTNPDFATALVNTVYCARAVALAGLDSVLNSASQNYTIFCPLDAAFLDLEQTDKAQFDALLSDPTEALRIMSFHVIDHLVLSSSFRHGDDDYMFTDNVITTHLGPDVTGGHTRYKVATAAATEGAAPTVAFRRFSEFEKLHAALGIAVPFPVAKTYGIKGASDATKRERRHKLQEYLRQTAAAFPADNPPQALLTFLGFKQPTGAARCASTGGAAAAAASEEECPRS</sequence>
<feature type="chain" id="PRO_5044226550" description="FAS1 domain-containing protein" evidence="1">
    <location>
        <begin position="22"/>
        <end position="283"/>
    </location>
</feature>
<dbReference type="InterPro" id="IPR000782">
    <property type="entry name" value="FAS1_domain"/>
</dbReference>
<protein>
    <recommendedName>
        <fullName evidence="2">FAS1 domain-containing protein</fullName>
    </recommendedName>
</protein>
<reference evidence="4" key="1">
    <citation type="journal article" date="2013" name="Nature">
        <title>Pan genome of the phytoplankton Emiliania underpins its global distribution.</title>
        <authorList>
            <person name="Read B.A."/>
            <person name="Kegel J."/>
            <person name="Klute M.J."/>
            <person name="Kuo A."/>
            <person name="Lefebvre S.C."/>
            <person name="Maumus F."/>
            <person name="Mayer C."/>
            <person name="Miller J."/>
            <person name="Monier A."/>
            <person name="Salamov A."/>
            <person name="Young J."/>
            <person name="Aguilar M."/>
            <person name="Claverie J.M."/>
            <person name="Frickenhaus S."/>
            <person name="Gonzalez K."/>
            <person name="Herman E.K."/>
            <person name="Lin Y.C."/>
            <person name="Napier J."/>
            <person name="Ogata H."/>
            <person name="Sarno A.F."/>
            <person name="Shmutz J."/>
            <person name="Schroeder D."/>
            <person name="de Vargas C."/>
            <person name="Verret F."/>
            <person name="von Dassow P."/>
            <person name="Valentin K."/>
            <person name="Van de Peer Y."/>
            <person name="Wheeler G."/>
            <person name="Dacks J.B."/>
            <person name="Delwiche C.F."/>
            <person name="Dyhrman S.T."/>
            <person name="Glockner G."/>
            <person name="John U."/>
            <person name="Richards T."/>
            <person name="Worden A.Z."/>
            <person name="Zhang X."/>
            <person name="Grigoriev I.V."/>
            <person name="Allen A.E."/>
            <person name="Bidle K."/>
            <person name="Borodovsky M."/>
            <person name="Bowler C."/>
            <person name="Brownlee C."/>
            <person name="Cock J.M."/>
            <person name="Elias M."/>
            <person name="Gladyshev V.N."/>
            <person name="Groth M."/>
            <person name="Guda C."/>
            <person name="Hadaegh A."/>
            <person name="Iglesias-Rodriguez M.D."/>
            <person name="Jenkins J."/>
            <person name="Jones B.M."/>
            <person name="Lawson T."/>
            <person name="Leese F."/>
            <person name="Lindquist E."/>
            <person name="Lobanov A."/>
            <person name="Lomsadze A."/>
            <person name="Malik S.B."/>
            <person name="Marsh M.E."/>
            <person name="Mackinder L."/>
            <person name="Mock T."/>
            <person name="Mueller-Roeber B."/>
            <person name="Pagarete A."/>
            <person name="Parker M."/>
            <person name="Probert I."/>
            <person name="Quesneville H."/>
            <person name="Raines C."/>
            <person name="Rensing S.A."/>
            <person name="Riano-Pachon D.M."/>
            <person name="Richier S."/>
            <person name="Rokitta S."/>
            <person name="Shiraiwa Y."/>
            <person name="Soanes D.M."/>
            <person name="van der Giezen M."/>
            <person name="Wahlund T.M."/>
            <person name="Williams B."/>
            <person name="Wilson W."/>
            <person name="Wolfe G."/>
            <person name="Wurch L.L."/>
        </authorList>
    </citation>
    <scope>NUCLEOTIDE SEQUENCE</scope>
</reference>
<reference evidence="3" key="2">
    <citation type="submission" date="2024-10" db="UniProtKB">
        <authorList>
            <consortium name="EnsemblProtists"/>
        </authorList>
    </citation>
    <scope>IDENTIFICATION</scope>
</reference>
<name>A0A0D3KZ21_EMIH1</name>
<dbReference type="AlphaFoldDB" id="A0A0D3KZ21"/>
<proteinExistence type="predicted"/>
<dbReference type="EnsemblProtists" id="EOD41006">
    <property type="protein sequence ID" value="EOD41006"/>
    <property type="gene ID" value="EMIHUDRAFT_222038"/>
</dbReference>
<keyword evidence="1" id="KW-0732">Signal</keyword>
<dbReference type="InterPro" id="IPR036871">
    <property type="entry name" value="PX_dom_sf"/>
</dbReference>
<evidence type="ECO:0000256" key="1">
    <source>
        <dbReference type="SAM" id="SignalP"/>
    </source>
</evidence>
<dbReference type="SUPFAM" id="SSF82153">
    <property type="entry name" value="FAS1 domain"/>
    <property type="match status" value="1"/>
</dbReference>
<dbReference type="SUPFAM" id="SSF64268">
    <property type="entry name" value="PX domain"/>
    <property type="match status" value="1"/>
</dbReference>
<evidence type="ECO:0000313" key="3">
    <source>
        <dbReference type="EnsemblProtists" id="EOD41006"/>
    </source>
</evidence>
<dbReference type="Proteomes" id="UP000013827">
    <property type="component" value="Unassembled WGS sequence"/>
</dbReference>
<dbReference type="InterPro" id="IPR036378">
    <property type="entry name" value="FAS1_dom_sf"/>
</dbReference>
<feature type="domain" description="FAS1" evidence="2">
    <location>
        <begin position="59"/>
        <end position="203"/>
    </location>
</feature>
<organism evidence="3 4">
    <name type="scientific">Emiliania huxleyi (strain CCMP1516)</name>
    <dbReference type="NCBI Taxonomy" id="280463"/>
    <lineage>
        <taxon>Eukaryota</taxon>
        <taxon>Haptista</taxon>
        <taxon>Haptophyta</taxon>
        <taxon>Prymnesiophyceae</taxon>
        <taxon>Isochrysidales</taxon>
        <taxon>Noelaerhabdaceae</taxon>
        <taxon>Emiliania</taxon>
    </lineage>
</organism>
<keyword evidence="4" id="KW-1185">Reference proteome</keyword>
<dbReference type="PROSITE" id="PS50213">
    <property type="entry name" value="FAS1"/>
    <property type="match status" value="1"/>
</dbReference>
<dbReference type="RefSeq" id="XP_005793435.1">
    <property type="nucleotide sequence ID" value="XM_005793378.1"/>
</dbReference>
<dbReference type="GO" id="GO:0035091">
    <property type="term" value="F:phosphatidylinositol binding"/>
    <property type="evidence" value="ECO:0007669"/>
    <property type="project" value="InterPro"/>
</dbReference>
<dbReference type="GeneID" id="17286276"/>
<dbReference type="PaxDb" id="2903-EOD41006"/>
<feature type="signal peptide" evidence="1">
    <location>
        <begin position="1"/>
        <end position="21"/>
    </location>
</feature>
<evidence type="ECO:0000313" key="4">
    <source>
        <dbReference type="Proteomes" id="UP000013827"/>
    </source>
</evidence>
<accession>A0A0D3KZ21</accession>
<dbReference type="KEGG" id="ehx:EMIHUDRAFT_222038"/>
<evidence type="ECO:0000259" key="2">
    <source>
        <dbReference type="PROSITE" id="PS50213"/>
    </source>
</evidence>
<dbReference type="Pfam" id="PF02469">
    <property type="entry name" value="Fasciclin"/>
    <property type="match status" value="1"/>
</dbReference>
<dbReference type="HOGENOM" id="CLU_984935_0_0_1"/>
<dbReference type="Gene3D" id="2.30.180.10">
    <property type="entry name" value="FAS1 domain"/>
    <property type="match status" value="1"/>
</dbReference>